<dbReference type="PANTHER" id="PTHR11933">
    <property type="entry name" value="TRNA 5-METHYLAMINOMETHYL-2-THIOURIDYLATE -METHYLTRANSFERASE"/>
    <property type="match status" value="1"/>
</dbReference>
<dbReference type="Pfam" id="PF20259">
    <property type="entry name" value="tRNA_Me_trans_M"/>
    <property type="match status" value="1"/>
</dbReference>
<evidence type="ECO:0000256" key="6">
    <source>
        <dbReference type="ARBA" id="ARBA00022884"/>
    </source>
</evidence>
<feature type="domain" description="tRNA-specific 2-thiouridylase MnmA-like C-terminal" evidence="10">
    <location>
        <begin position="327"/>
        <end position="399"/>
    </location>
</feature>
<dbReference type="InterPro" id="IPR046884">
    <property type="entry name" value="MnmA-like_central"/>
</dbReference>
<comment type="caution">
    <text evidence="9">Lacks conserved residue(s) required for the propagation of feature annotation.</text>
</comment>
<feature type="region of interest" description="Interaction with tRNA" evidence="9">
    <location>
        <begin position="152"/>
        <end position="154"/>
    </location>
</feature>
<dbReference type="EMBL" id="JAGTAR010000008">
    <property type="protein sequence ID" value="MBR8535250.1"/>
    <property type="molecule type" value="Genomic_DNA"/>
</dbReference>
<evidence type="ECO:0000256" key="1">
    <source>
        <dbReference type="ARBA" id="ARBA00022555"/>
    </source>
</evidence>
<proteinExistence type="inferred from homology"/>
<comment type="similarity">
    <text evidence="9">Belongs to the MnmA/TRMU family.</text>
</comment>
<dbReference type="CDD" id="cd01998">
    <property type="entry name" value="MnmA_TRMU-like"/>
    <property type="match status" value="1"/>
</dbReference>
<dbReference type="FunFam" id="2.30.30.280:FF:000001">
    <property type="entry name" value="tRNA-specific 2-thiouridylase MnmA"/>
    <property type="match status" value="1"/>
</dbReference>
<evidence type="ECO:0000256" key="5">
    <source>
        <dbReference type="ARBA" id="ARBA00022840"/>
    </source>
</evidence>
<accession>A0A941F4U9</accession>
<dbReference type="Pfam" id="PF03054">
    <property type="entry name" value="tRNA_Me_trans"/>
    <property type="match status" value="1"/>
</dbReference>
<reference evidence="12" key="1">
    <citation type="journal article" date="2018" name="Int. J. Syst. Evol. Microbiol.">
        <title>Carboxylicivirga sediminis sp. nov., isolated from coastal sediment.</title>
        <authorList>
            <person name="Wang F.Q."/>
            <person name="Ren L.H."/>
            <person name="Zou R.J."/>
            <person name="Sun Y.Z."/>
            <person name="Liu X.J."/>
            <person name="Jiang F."/>
            <person name="Liu L.J."/>
        </authorList>
    </citation>
    <scope>NUCLEOTIDE SEQUENCE</scope>
    <source>
        <strain evidence="12">JR1</strain>
    </source>
</reference>
<keyword evidence="4 9" id="KW-0547">Nucleotide-binding</keyword>
<keyword evidence="3 9" id="KW-0819">tRNA processing</keyword>
<evidence type="ECO:0000256" key="4">
    <source>
        <dbReference type="ARBA" id="ARBA00022741"/>
    </source>
</evidence>
<reference evidence="12" key="2">
    <citation type="submission" date="2021-04" db="EMBL/GenBank/DDBJ databases">
        <authorList>
            <person name="Zhang T."/>
            <person name="Zhang Y."/>
            <person name="Lu D."/>
            <person name="Zuo D."/>
            <person name="Du Z."/>
        </authorList>
    </citation>
    <scope>NUCLEOTIDE SEQUENCE</scope>
    <source>
        <strain evidence="12">JR1</strain>
    </source>
</reference>
<keyword evidence="6 9" id="KW-0694">RNA-binding</keyword>
<dbReference type="GO" id="GO:0005524">
    <property type="term" value="F:ATP binding"/>
    <property type="evidence" value="ECO:0007669"/>
    <property type="project" value="UniProtKB-KW"/>
</dbReference>
<evidence type="ECO:0000259" key="10">
    <source>
        <dbReference type="Pfam" id="PF20258"/>
    </source>
</evidence>
<evidence type="ECO:0000256" key="7">
    <source>
        <dbReference type="ARBA" id="ARBA00023157"/>
    </source>
</evidence>
<evidence type="ECO:0000313" key="12">
    <source>
        <dbReference type="EMBL" id="MBR8535250.1"/>
    </source>
</evidence>
<dbReference type="Gene3D" id="2.30.30.280">
    <property type="entry name" value="Adenine nucleotide alpha hydrolases-like domains"/>
    <property type="match status" value="1"/>
</dbReference>
<feature type="active site" description="Cysteine persulfide intermediate" evidence="9">
    <location>
        <position position="202"/>
    </location>
</feature>
<feature type="domain" description="tRNA-specific 2-thiouridylase MnmA-like central" evidence="11">
    <location>
        <begin position="263"/>
        <end position="309"/>
    </location>
</feature>
<feature type="region of interest" description="Interaction with tRNA" evidence="9">
    <location>
        <begin position="351"/>
        <end position="352"/>
    </location>
</feature>
<evidence type="ECO:0000259" key="11">
    <source>
        <dbReference type="Pfam" id="PF20259"/>
    </source>
</evidence>
<keyword evidence="1 9" id="KW-0820">tRNA-binding</keyword>
<feature type="binding site" evidence="9">
    <location>
        <position position="35"/>
    </location>
    <ligand>
        <name>ATP</name>
        <dbReference type="ChEBI" id="CHEBI:30616"/>
    </ligand>
</feature>
<name>A0A941F4U9_9BACT</name>
<dbReference type="Gene3D" id="3.40.50.620">
    <property type="entry name" value="HUPs"/>
    <property type="match status" value="1"/>
</dbReference>
<dbReference type="Proteomes" id="UP000679220">
    <property type="component" value="Unassembled WGS sequence"/>
</dbReference>
<dbReference type="GO" id="GO:0002143">
    <property type="term" value="P:tRNA wobble position uridine thiolation"/>
    <property type="evidence" value="ECO:0007669"/>
    <property type="project" value="TreeGrafter"/>
</dbReference>
<evidence type="ECO:0000313" key="13">
    <source>
        <dbReference type="Proteomes" id="UP000679220"/>
    </source>
</evidence>
<evidence type="ECO:0000256" key="2">
    <source>
        <dbReference type="ARBA" id="ARBA00022679"/>
    </source>
</evidence>
<dbReference type="FunFam" id="3.40.50.620:FF:000115">
    <property type="entry name" value="tRNA-specific 2-thiouridylase MnmA"/>
    <property type="match status" value="1"/>
</dbReference>
<feature type="site" description="Interaction with tRNA" evidence="9">
    <location>
        <position position="383"/>
    </location>
</feature>
<sequence length="400" mass="45481">MQKKKVVIGLSGGVDSSVAAYVLKEQGYEVIGLFMKNWHDTTGVLKADCPWLDDQFDAKAVAMKLGIPFHTVDLSDFYRQRVVDYMFAEYEKGRTPNPDVLCNREIKFDVFMDKALELGADYVATGHYCRKETVVVNGREVHRLLAGSDDNKDQSYFLCQLSQAQLAKALFPIGDIVKPEVRRIANELNLITAHKKDSQGICFVGKVDLPVFLQQKLEPKKGRVFIVDKDSELFVRDWSKAEIKNPEDEVLEELSKPYAFHPKYGKKIGNHNGAHFYTIGQRKGLNIGGFPEPLFIIGTNVEYNQVYAGMGKEHPGLFRKVLRIMPDEIHWVREDLAMNVGDSRRLNLRIRYRQPLQKGILHCRENGMFLVFDEAQRGITAGQFASWYDKDELIGSGVIS</sequence>
<dbReference type="Pfam" id="PF20258">
    <property type="entry name" value="tRNA_Me_trans_C"/>
    <property type="match status" value="1"/>
</dbReference>
<dbReference type="SUPFAM" id="SSF52402">
    <property type="entry name" value="Adenine nucleotide alpha hydrolases-like"/>
    <property type="match status" value="1"/>
</dbReference>
<keyword evidence="5 9" id="KW-0067">ATP-binding</keyword>
<comment type="subcellular location">
    <subcellularLocation>
        <location evidence="9">Cytoplasm</location>
    </subcellularLocation>
</comment>
<protein>
    <recommendedName>
        <fullName evidence="9">tRNA-specific 2-thiouridylase MnmA</fullName>
        <ecNumber evidence="9">2.8.1.13</ecNumber>
    </recommendedName>
</protein>
<dbReference type="GO" id="GO:0005737">
    <property type="term" value="C:cytoplasm"/>
    <property type="evidence" value="ECO:0007669"/>
    <property type="project" value="UniProtKB-SubCell"/>
</dbReference>
<feature type="site" description="Interaction with tRNA" evidence="9">
    <location>
        <position position="127"/>
    </location>
</feature>
<dbReference type="AlphaFoldDB" id="A0A941F4U9"/>
<comment type="caution">
    <text evidence="12">The sequence shown here is derived from an EMBL/GenBank/DDBJ whole genome shotgun (WGS) entry which is preliminary data.</text>
</comment>
<keyword evidence="7" id="KW-1015">Disulfide bond</keyword>
<dbReference type="GO" id="GO:0000049">
    <property type="term" value="F:tRNA binding"/>
    <property type="evidence" value="ECO:0007669"/>
    <property type="project" value="UniProtKB-KW"/>
</dbReference>
<dbReference type="NCBIfam" id="NF001138">
    <property type="entry name" value="PRK00143.1"/>
    <property type="match status" value="1"/>
</dbReference>
<dbReference type="HAMAP" id="MF_00144">
    <property type="entry name" value="tRNA_thiouridyl_MnmA"/>
    <property type="match status" value="1"/>
</dbReference>
<dbReference type="InterPro" id="IPR014729">
    <property type="entry name" value="Rossmann-like_a/b/a_fold"/>
</dbReference>
<dbReference type="InterPro" id="IPR004506">
    <property type="entry name" value="MnmA-like"/>
</dbReference>
<gene>
    <name evidence="9 12" type="primary">mnmA</name>
    <name evidence="12" type="ORF">KDU71_06745</name>
</gene>
<evidence type="ECO:0000256" key="9">
    <source>
        <dbReference type="HAMAP-Rule" id="MF_00144"/>
    </source>
</evidence>
<comment type="function">
    <text evidence="9">Catalyzes the 2-thiolation of uridine at the wobble position (U34) of tRNA, leading to the formation of s(2)U34.</text>
</comment>
<keyword evidence="13" id="KW-1185">Reference proteome</keyword>
<feature type="region of interest" description="Interaction with target base in tRNA" evidence="9">
    <location>
        <begin position="97"/>
        <end position="99"/>
    </location>
</feature>
<keyword evidence="2 9" id="KW-0808">Transferase</keyword>
<dbReference type="EC" id="2.8.1.13" evidence="9"/>
<dbReference type="InterPro" id="IPR023382">
    <property type="entry name" value="MnmA-like_central_sf"/>
</dbReference>
<comment type="catalytic activity">
    <reaction evidence="8 9">
        <text>S-sulfanyl-L-cysteinyl-[protein] + uridine(34) in tRNA + AH2 + ATP = 2-thiouridine(34) in tRNA + L-cysteinyl-[protein] + A + AMP + diphosphate + H(+)</text>
        <dbReference type="Rhea" id="RHEA:47032"/>
        <dbReference type="Rhea" id="RHEA-COMP:10131"/>
        <dbReference type="Rhea" id="RHEA-COMP:11726"/>
        <dbReference type="Rhea" id="RHEA-COMP:11727"/>
        <dbReference type="Rhea" id="RHEA-COMP:11728"/>
        <dbReference type="ChEBI" id="CHEBI:13193"/>
        <dbReference type="ChEBI" id="CHEBI:15378"/>
        <dbReference type="ChEBI" id="CHEBI:17499"/>
        <dbReference type="ChEBI" id="CHEBI:29950"/>
        <dbReference type="ChEBI" id="CHEBI:30616"/>
        <dbReference type="ChEBI" id="CHEBI:33019"/>
        <dbReference type="ChEBI" id="CHEBI:61963"/>
        <dbReference type="ChEBI" id="CHEBI:65315"/>
        <dbReference type="ChEBI" id="CHEBI:87170"/>
        <dbReference type="ChEBI" id="CHEBI:456215"/>
        <dbReference type="EC" id="2.8.1.13"/>
    </reaction>
</comment>
<dbReference type="PANTHER" id="PTHR11933:SF5">
    <property type="entry name" value="MITOCHONDRIAL TRNA-SPECIFIC 2-THIOURIDYLASE 1"/>
    <property type="match status" value="1"/>
</dbReference>
<evidence type="ECO:0000256" key="3">
    <source>
        <dbReference type="ARBA" id="ARBA00022694"/>
    </source>
</evidence>
<feature type="binding site" evidence="9">
    <location>
        <position position="126"/>
    </location>
    <ligand>
        <name>ATP</name>
        <dbReference type="ChEBI" id="CHEBI:30616"/>
    </ligand>
</feature>
<dbReference type="InterPro" id="IPR046885">
    <property type="entry name" value="MnmA-like_C"/>
</dbReference>
<dbReference type="Gene3D" id="2.40.30.10">
    <property type="entry name" value="Translation factors"/>
    <property type="match status" value="1"/>
</dbReference>
<keyword evidence="9" id="KW-0963">Cytoplasm</keyword>
<feature type="binding site" evidence="9">
    <location>
        <begin position="9"/>
        <end position="16"/>
    </location>
    <ligand>
        <name>ATP</name>
        <dbReference type="ChEBI" id="CHEBI:30616"/>
    </ligand>
</feature>
<dbReference type="GO" id="GO:0103016">
    <property type="term" value="F:tRNA-uridine 2-sulfurtransferase activity"/>
    <property type="evidence" value="ECO:0007669"/>
    <property type="project" value="UniProtKB-EC"/>
</dbReference>
<organism evidence="12 13">
    <name type="scientific">Carboxylicivirga sediminis</name>
    <dbReference type="NCBI Taxonomy" id="2006564"/>
    <lineage>
        <taxon>Bacteria</taxon>
        <taxon>Pseudomonadati</taxon>
        <taxon>Bacteroidota</taxon>
        <taxon>Bacteroidia</taxon>
        <taxon>Marinilabiliales</taxon>
        <taxon>Marinilabiliaceae</taxon>
        <taxon>Carboxylicivirga</taxon>
    </lineage>
</organism>
<dbReference type="RefSeq" id="WP_212189156.1">
    <property type="nucleotide sequence ID" value="NZ_JAGTAR010000008.1"/>
</dbReference>
<dbReference type="NCBIfam" id="TIGR00420">
    <property type="entry name" value="trmU"/>
    <property type="match status" value="1"/>
</dbReference>
<feature type="active site" description="Nucleophile" evidence="9">
    <location>
        <position position="102"/>
    </location>
</feature>
<evidence type="ECO:0000256" key="8">
    <source>
        <dbReference type="ARBA" id="ARBA00051542"/>
    </source>
</evidence>